<organism evidence="2 3">
    <name type="scientific">Mucor flavus</name>
    <dbReference type="NCBI Taxonomy" id="439312"/>
    <lineage>
        <taxon>Eukaryota</taxon>
        <taxon>Fungi</taxon>
        <taxon>Fungi incertae sedis</taxon>
        <taxon>Mucoromycota</taxon>
        <taxon>Mucoromycotina</taxon>
        <taxon>Mucoromycetes</taxon>
        <taxon>Mucorales</taxon>
        <taxon>Mucorineae</taxon>
        <taxon>Mucoraceae</taxon>
        <taxon>Mucor</taxon>
    </lineage>
</organism>
<gene>
    <name evidence="2" type="ORF">MFLAVUS_000055</name>
</gene>
<comment type="caution">
    <text evidence="2">The sequence shown here is derived from an EMBL/GenBank/DDBJ whole genome shotgun (WGS) entry which is preliminary data.</text>
</comment>
<sequence length="294" mass="33651">MGVCRLIYGNINIEELQNFYTKLPGIQAAYNRLQALDNVNLSVEKQGLIGYGQIVSSACDTIATVYNNFYVENYETLKQEYSELKMPLVNKVVYGYILDEVLKNDTRSDMPEDFITQDVLNSASNLQAFLNNIIQPVRNRVHRLPLSREEENAQPAPTDQTTEQPPAQTGELARPQPAQIRQPRRPRLFSLFPSPSFKWRFIKVDGQNLSTLFPDTRLLKEENEANFAFSTRCFFNSFDFTELKIRSLAELQELPGQKGLFTLMDTPVEFLSQGDEQVRSLTVNEYYYSSGSVN</sequence>
<reference evidence="2 3" key="1">
    <citation type="submission" date="2024-04" db="EMBL/GenBank/DDBJ databases">
        <title>genome sequences of Mucor flavus KT1a and Helicostylum pulchrum KT1b strains isolated from the surface of a dry-aged beef.</title>
        <authorList>
            <person name="Toyotome T."/>
            <person name="Hosono M."/>
            <person name="Torimaru M."/>
            <person name="Fukuda K."/>
            <person name="Mikami N."/>
        </authorList>
    </citation>
    <scope>NUCLEOTIDE SEQUENCE [LARGE SCALE GENOMIC DNA]</scope>
    <source>
        <strain evidence="2 3">KT1a</strain>
    </source>
</reference>
<keyword evidence="3" id="KW-1185">Reference proteome</keyword>
<evidence type="ECO:0000313" key="3">
    <source>
        <dbReference type="Proteomes" id="UP001473302"/>
    </source>
</evidence>
<dbReference type="EMBL" id="BAABUK010000002">
    <property type="protein sequence ID" value="GAA5806707.1"/>
    <property type="molecule type" value="Genomic_DNA"/>
</dbReference>
<dbReference type="Proteomes" id="UP001473302">
    <property type="component" value="Unassembled WGS sequence"/>
</dbReference>
<evidence type="ECO:0000313" key="2">
    <source>
        <dbReference type="EMBL" id="GAA5806707.1"/>
    </source>
</evidence>
<name>A0ABP9YIM2_9FUNG</name>
<proteinExistence type="predicted"/>
<feature type="compositionally biased region" description="Polar residues" evidence="1">
    <location>
        <begin position="155"/>
        <end position="167"/>
    </location>
</feature>
<feature type="region of interest" description="Disordered" evidence="1">
    <location>
        <begin position="148"/>
        <end position="180"/>
    </location>
</feature>
<protein>
    <submittedName>
        <fullName evidence="2">Uncharacterized protein</fullName>
    </submittedName>
</protein>
<evidence type="ECO:0000256" key="1">
    <source>
        <dbReference type="SAM" id="MobiDB-lite"/>
    </source>
</evidence>
<accession>A0ABP9YIM2</accession>